<reference evidence="2 3" key="1">
    <citation type="journal article" date="2019" name="Int. J. Syst. Evol. Microbiol.">
        <title>The Global Catalogue of Microorganisms (GCM) 10K type strain sequencing project: providing services to taxonomists for standard genome sequencing and annotation.</title>
        <authorList>
            <consortium name="The Broad Institute Genomics Platform"/>
            <consortium name="The Broad Institute Genome Sequencing Center for Infectious Disease"/>
            <person name="Wu L."/>
            <person name="Ma J."/>
        </authorList>
    </citation>
    <scope>NUCLEOTIDE SEQUENCE [LARGE SCALE GENOMIC DNA]</scope>
    <source>
        <strain evidence="2 3">GX26</strain>
    </source>
</reference>
<dbReference type="PROSITE" id="PS51257">
    <property type="entry name" value="PROKAR_LIPOPROTEIN"/>
    <property type="match status" value="1"/>
</dbReference>
<organism evidence="2 3">
    <name type="scientific">Halorubellus litoreus</name>
    <dbReference type="NCBI Taxonomy" id="755308"/>
    <lineage>
        <taxon>Archaea</taxon>
        <taxon>Methanobacteriati</taxon>
        <taxon>Methanobacteriota</taxon>
        <taxon>Stenosarchaea group</taxon>
        <taxon>Halobacteria</taxon>
        <taxon>Halobacteriales</taxon>
        <taxon>Halorubellaceae</taxon>
        <taxon>Halorubellus</taxon>
    </lineage>
</organism>
<dbReference type="SUPFAM" id="SSF50998">
    <property type="entry name" value="Quinoprotein alcohol dehydrogenase-like"/>
    <property type="match status" value="1"/>
</dbReference>
<protein>
    <submittedName>
        <fullName evidence="2">PQQ-binding-like beta-propeller repeat protein</fullName>
    </submittedName>
</protein>
<dbReference type="InterPro" id="IPR015943">
    <property type="entry name" value="WD40/YVTN_repeat-like_dom_sf"/>
</dbReference>
<proteinExistence type="predicted"/>
<evidence type="ECO:0000313" key="2">
    <source>
        <dbReference type="EMBL" id="MFC6955532.1"/>
    </source>
</evidence>
<dbReference type="Proteomes" id="UP001596395">
    <property type="component" value="Unassembled WGS sequence"/>
</dbReference>
<evidence type="ECO:0000313" key="3">
    <source>
        <dbReference type="Proteomes" id="UP001596395"/>
    </source>
</evidence>
<name>A0ABD5VQP1_9EURY</name>
<accession>A0ABD5VQP1</accession>
<dbReference type="AlphaFoldDB" id="A0ABD5VQP1"/>
<dbReference type="Pfam" id="PF13360">
    <property type="entry name" value="PQQ_2"/>
    <property type="match status" value="2"/>
</dbReference>
<dbReference type="Gene3D" id="2.130.10.10">
    <property type="entry name" value="YVTN repeat-like/Quinoprotein amine dehydrogenase"/>
    <property type="match status" value="1"/>
</dbReference>
<keyword evidence="3" id="KW-1185">Reference proteome</keyword>
<dbReference type="EMBL" id="JBHSXN010000006">
    <property type="protein sequence ID" value="MFC6955532.1"/>
    <property type="molecule type" value="Genomic_DNA"/>
</dbReference>
<sequence length="384" mass="40993">MNRDDRSTRTTRRHVLGVLGTAATTAVAGCGYREAAGDPVWRQTETRNNTSAAGDLVLLSTSGIGDTVEGASYVNVLDAATGRAQMDVYTEDSAGAAILGDEVLYFTTEGERLLVDDEPVTDTNGTDAVHDELFAIDGTDVVRRGRFEIDVNAVAEGPETTYVVTHDGLVALEKGGGRRFSVAYPWERVYGLGVAASADGCAVLTGETAQRVVAIAPDGAERWRTDARFAASATVEMVENAVFVHEPPVPEFDVEPAMTAFDATSGEPLSFGVPTPHDAVVPTNRGDVYVVSAGVLYAVDVAERRVRWRFPAEQDSPLGVPKVSGPPVHTADSVVVPTDGKTHELAATDGAVRWRRRFPEQELVGAFEDRLVVADPGLLVGRRR</sequence>
<dbReference type="InterPro" id="IPR011047">
    <property type="entry name" value="Quinoprotein_ADH-like_sf"/>
</dbReference>
<feature type="domain" description="Pyrrolo-quinoline quinone repeat" evidence="1">
    <location>
        <begin position="284"/>
        <end position="364"/>
    </location>
</feature>
<comment type="caution">
    <text evidence="2">The sequence shown here is derived from an EMBL/GenBank/DDBJ whole genome shotgun (WGS) entry which is preliminary data.</text>
</comment>
<feature type="domain" description="Pyrrolo-quinoline quinone repeat" evidence="1">
    <location>
        <begin position="168"/>
        <end position="267"/>
    </location>
</feature>
<dbReference type="InterPro" id="IPR002372">
    <property type="entry name" value="PQQ_rpt_dom"/>
</dbReference>
<gene>
    <name evidence="2" type="ORF">ACFQGB_21945</name>
</gene>
<evidence type="ECO:0000259" key="1">
    <source>
        <dbReference type="Pfam" id="PF13360"/>
    </source>
</evidence>
<dbReference type="RefSeq" id="WP_336352450.1">
    <property type="nucleotide sequence ID" value="NZ_JAZAQL010000006.1"/>
</dbReference>